<dbReference type="Pfam" id="PF01344">
    <property type="entry name" value="Kelch_1"/>
    <property type="match status" value="2"/>
</dbReference>
<evidence type="ECO:0000256" key="2">
    <source>
        <dbReference type="ARBA" id="ARBA00022737"/>
    </source>
</evidence>
<dbReference type="SMART" id="SM00875">
    <property type="entry name" value="BACK"/>
    <property type="match status" value="1"/>
</dbReference>
<dbReference type="InterPro" id="IPR011333">
    <property type="entry name" value="SKP1/BTB/POZ_sf"/>
</dbReference>
<evidence type="ECO:0000313" key="4">
    <source>
        <dbReference type="EMBL" id="JAP47919.1"/>
    </source>
</evidence>
<dbReference type="SMART" id="SM00225">
    <property type="entry name" value="BTB"/>
    <property type="match status" value="1"/>
</dbReference>
<proteinExistence type="predicted"/>
<dbReference type="SUPFAM" id="SSF117281">
    <property type="entry name" value="Kelch motif"/>
    <property type="match status" value="1"/>
</dbReference>
<reference evidence="4" key="1">
    <citation type="submission" date="2016-01" db="EMBL/GenBank/DDBJ databases">
        <title>Reference transcriptome for the parasite Schistocephalus solidus: insights into the molecular evolution of parasitism.</title>
        <authorList>
            <person name="Hebert F.O."/>
            <person name="Grambauer S."/>
            <person name="Barber I."/>
            <person name="Landry C.R."/>
            <person name="Aubin-Horth N."/>
        </authorList>
    </citation>
    <scope>NUCLEOTIDE SEQUENCE</scope>
</reference>
<dbReference type="InterPro" id="IPR006652">
    <property type="entry name" value="Kelch_1"/>
</dbReference>
<dbReference type="PANTHER" id="PTHR24412">
    <property type="entry name" value="KELCH PROTEIN"/>
    <property type="match status" value="1"/>
</dbReference>
<dbReference type="Pfam" id="PF07707">
    <property type="entry name" value="BACK"/>
    <property type="match status" value="1"/>
</dbReference>
<dbReference type="Pfam" id="PF00651">
    <property type="entry name" value="BTB"/>
    <property type="match status" value="1"/>
</dbReference>
<dbReference type="Gene3D" id="1.25.40.420">
    <property type="match status" value="1"/>
</dbReference>
<name>A0A0X3P7T0_SCHSO</name>
<accession>A0A0X3P7T0</accession>
<dbReference type="InterPro" id="IPR011705">
    <property type="entry name" value="BACK"/>
</dbReference>
<dbReference type="InterPro" id="IPR017096">
    <property type="entry name" value="BTB-kelch_protein"/>
</dbReference>
<dbReference type="InterPro" id="IPR015915">
    <property type="entry name" value="Kelch-typ_b-propeller"/>
</dbReference>
<dbReference type="PROSITE" id="PS50097">
    <property type="entry name" value="BTB"/>
    <property type="match status" value="1"/>
</dbReference>
<dbReference type="CDD" id="cd18186">
    <property type="entry name" value="BTB_POZ_ZBTB_KLHL-like"/>
    <property type="match status" value="1"/>
</dbReference>
<evidence type="ECO:0000256" key="1">
    <source>
        <dbReference type="ARBA" id="ARBA00022441"/>
    </source>
</evidence>
<keyword evidence="2" id="KW-0677">Repeat</keyword>
<gene>
    <name evidence="4" type="ORF">TR160147</name>
</gene>
<dbReference type="Gene3D" id="2.120.10.80">
    <property type="entry name" value="Kelch-type beta propeller"/>
    <property type="match status" value="2"/>
</dbReference>
<sequence length="560" mass="62136">MKSPLPDTVEFKDAIPLVTVCPELEALRVANTNPDIVITVKDEGTVNAHRHILSARVPHLKESLCGPTTEENTRLSWPTHTQEIVETVISYLYTGQIVITVANVKQVYALAKCLRLDRLEEWCQGFIIDRLHISNIADIWCLASATNAQIFKVPCMDLIKLHFEEFVNLPVFAQMDYDTLLVLIESDDLCVSNEEKVVEAITKWIEAGKCSEGQANERASRLIDFMAKIRWGYTSKEFRLAAMSNHQLISSSVQCLQKLGQIEHWLTRIQFGDSSNCPFNQNPRIYLEMDFLVFGKGRYNAMDEGIVEAYCLQNQESLAVGQILKRKACAVVGLQGMLCAIGGKVRGEVTSSVEIFDPKTRRNWPITEMQTARYGHGAVAIGGDIIVCGGKTGDRWLNTCEAFSQTAKSWISLPNFVDERSGLGVTSLSGRRVFVIGGRNGEKRFSSVEYCQLPDQLAGDITDEKFWSAAAPMSHARSGHGVTVFRGQIIVAGGYLEENAATSTVEIFSPPSADSPAGQWTFLIPMSRPLVYFSLLASGDSIYTFGVQPKSHLSAYRQKT</sequence>
<protein>
    <recommendedName>
        <fullName evidence="3">BTB domain-containing protein</fullName>
    </recommendedName>
</protein>
<dbReference type="InterPro" id="IPR000210">
    <property type="entry name" value="BTB/POZ_dom"/>
</dbReference>
<dbReference type="PIRSF" id="PIRSF037037">
    <property type="entry name" value="Kelch-like_protein_gigaxonin"/>
    <property type="match status" value="1"/>
</dbReference>
<dbReference type="SMART" id="SM00612">
    <property type="entry name" value="Kelch"/>
    <property type="match status" value="4"/>
</dbReference>
<feature type="domain" description="BTB" evidence="3">
    <location>
        <begin position="34"/>
        <end position="101"/>
    </location>
</feature>
<organism evidence="4">
    <name type="scientific">Schistocephalus solidus</name>
    <name type="common">Tapeworm</name>
    <dbReference type="NCBI Taxonomy" id="70667"/>
    <lineage>
        <taxon>Eukaryota</taxon>
        <taxon>Metazoa</taxon>
        <taxon>Spiralia</taxon>
        <taxon>Lophotrochozoa</taxon>
        <taxon>Platyhelminthes</taxon>
        <taxon>Cestoda</taxon>
        <taxon>Eucestoda</taxon>
        <taxon>Diphyllobothriidea</taxon>
        <taxon>Diphyllobothriidae</taxon>
        <taxon>Schistocephalus</taxon>
    </lineage>
</organism>
<evidence type="ECO:0000259" key="3">
    <source>
        <dbReference type="PROSITE" id="PS50097"/>
    </source>
</evidence>
<dbReference type="EMBL" id="GEEE01015306">
    <property type="protein sequence ID" value="JAP47919.1"/>
    <property type="molecule type" value="Transcribed_RNA"/>
</dbReference>
<dbReference type="AlphaFoldDB" id="A0A0X3P7T0"/>
<dbReference type="Gene3D" id="3.30.710.10">
    <property type="entry name" value="Potassium Channel Kv1.1, Chain A"/>
    <property type="match status" value="1"/>
</dbReference>
<dbReference type="SUPFAM" id="SSF54695">
    <property type="entry name" value="POZ domain"/>
    <property type="match status" value="1"/>
</dbReference>
<keyword evidence="1" id="KW-0880">Kelch repeat</keyword>
<dbReference type="PANTHER" id="PTHR24412:SF497">
    <property type="entry name" value="KELCH-LIKE PROTEIN 18"/>
    <property type="match status" value="1"/>
</dbReference>